<sequence>MSSLNIISNASNPFTPLTPTPRSYITKLRHMHILDTLAFDALKARIAVFQLLLSQNNPSDDSLSAFKKQAKKAWEQFESAKHNLLTNDLFIEISNFDIFMKDLVSSIVHRCNLATFSHIMFQQLIPSLESLYITADSFKYIIPDNWNFIEWELYLDLKTQLYIRASSVSNDNYLDKIFPLNAEQPSSRLTQYLERRDALANNDSIILPSKYPRKTFMSNIFDYICNLSEKFDLPIIVLETKEALSSQMEYSRESSQITTQDQNIENDYGTPLIDSDGLLRPTFRANKYVESFRRFHKYSEQELNQQLEQLKNRANDDHEITVQSADIEMDDFTSMDPLTGSSSNVINNKNTPKSKAVVEIVDRQSSIITDPGSPEVLQDDEVVIESENRKNSPKKRKSGQARQGGWTQRELNFLIKGMEKYGTSWSKIERKYGNPEGPLSRRTQVNMKDKARSELDRRLRCGLPSGVFSLVNAHAKTSSKRARITPQEDNEENE</sequence>
<gene>
    <name evidence="5" type="ORF">DERYTH_LOCUS16671</name>
</gene>
<accession>A0A9N9NQD0</accession>
<dbReference type="Proteomes" id="UP000789405">
    <property type="component" value="Unassembled WGS sequence"/>
</dbReference>
<dbReference type="InterPro" id="IPR017930">
    <property type="entry name" value="Myb_dom"/>
</dbReference>
<evidence type="ECO:0000259" key="4">
    <source>
        <dbReference type="PROSITE" id="PS51294"/>
    </source>
</evidence>
<dbReference type="GO" id="GO:0010833">
    <property type="term" value="P:telomere maintenance via telomere lengthening"/>
    <property type="evidence" value="ECO:0007669"/>
    <property type="project" value="TreeGrafter"/>
</dbReference>
<dbReference type="OrthoDB" id="3366990at2759"/>
<proteinExistence type="predicted"/>
<dbReference type="InterPro" id="IPR009057">
    <property type="entry name" value="Homeodomain-like_sf"/>
</dbReference>
<dbReference type="PANTHER" id="PTHR47807">
    <property type="entry name" value="PROTEIN TBF1"/>
    <property type="match status" value="1"/>
</dbReference>
<feature type="domain" description="HTH myb-type" evidence="4">
    <location>
        <begin position="406"/>
        <end position="459"/>
    </location>
</feature>
<dbReference type="SUPFAM" id="SSF46689">
    <property type="entry name" value="Homeodomain-like"/>
    <property type="match status" value="1"/>
</dbReference>
<evidence type="ECO:0000313" key="6">
    <source>
        <dbReference type="Proteomes" id="UP000789405"/>
    </source>
</evidence>
<feature type="region of interest" description="Disordered" evidence="2">
    <location>
        <begin position="473"/>
        <end position="494"/>
    </location>
</feature>
<comment type="caution">
    <text evidence="5">The sequence shown here is derived from an EMBL/GenBank/DDBJ whole genome shotgun (WGS) entry which is preliminary data.</text>
</comment>
<dbReference type="InterPro" id="IPR001005">
    <property type="entry name" value="SANT/Myb"/>
</dbReference>
<evidence type="ECO:0000259" key="3">
    <source>
        <dbReference type="PROSITE" id="PS50090"/>
    </source>
</evidence>
<feature type="domain" description="Myb-like" evidence="3">
    <location>
        <begin position="398"/>
        <end position="455"/>
    </location>
</feature>
<feature type="region of interest" description="Disordered" evidence="2">
    <location>
        <begin position="381"/>
        <end position="405"/>
    </location>
</feature>
<keyword evidence="1" id="KW-0175">Coiled coil</keyword>
<dbReference type="SMART" id="SM00717">
    <property type="entry name" value="SANT"/>
    <property type="match status" value="1"/>
</dbReference>
<keyword evidence="6" id="KW-1185">Reference proteome</keyword>
<dbReference type="Gene3D" id="1.10.10.60">
    <property type="entry name" value="Homeodomain-like"/>
    <property type="match status" value="1"/>
</dbReference>
<dbReference type="AlphaFoldDB" id="A0A9N9NQD0"/>
<dbReference type="PROSITE" id="PS51294">
    <property type="entry name" value="HTH_MYB"/>
    <property type="match status" value="1"/>
</dbReference>
<name>A0A9N9NQD0_9GLOM</name>
<reference evidence="5" key="1">
    <citation type="submission" date="2021-06" db="EMBL/GenBank/DDBJ databases">
        <authorList>
            <person name="Kallberg Y."/>
            <person name="Tangrot J."/>
            <person name="Rosling A."/>
        </authorList>
    </citation>
    <scope>NUCLEOTIDE SEQUENCE</scope>
    <source>
        <strain evidence="5">MA453B</strain>
    </source>
</reference>
<dbReference type="PANTHER" id="PTHR47807:SF1">
    <property type="entry name" value="PROTEIN TBF1"/>
    <property type="match status" value="1"/>
</dbReference>
<organism evidence="5 6">
    <name type="scientific">Dentiscutata erythropus</name>
    <dbReference type="NCBI Taxonomy" id="1348616"/>
    <lineage>
        <taxon>Eukaryota</taxon>
        <taxon>Fungi</taxon>
        <taxon>Fungi incertae sedis</taxon>
        <taxon>Mucoromycota</taxon>
        <taxon>Glomeromycotina</taxon>
        <taxon>Glomeromycetes</taxon>
        <taxon>Diversisporales</taxon>
        <taxon>Gigasporaceae</taxon>
        <taxon>Dentiscutata</taxon>
    </lineage>
</organism>
<feature type="coiled-coil region" evidence="1">
    <location>
        <begin position="293"/>
        <end position="320"/>
    </location>
</feature>
<dbReference type="PROSITE" id="PS50090">
    <property type="entry name" value="MYB_LIKE"/>
    <property type="match status" value="1"/>
</dbReference>
<dbReference type="InterPro" id="IPR052833">
    <property type="entry name" value="Telomeric_DNA-bd_trans-reg"/>
</dbReference>
<dbReference type="CDD" id="cd11660">
    <property type="entry name" value="SANT_TRF"/>
    <property type="match status" value="1"/>
</dbReference>
<protein>
    <submittedName>
        <fullName evidence="5">24542_t:CDS:1</fullName>
    </submittedName>
</protein>
<dbReference type="EMBL" id="CAJVPY010014830">
    <property type="protein sequence ID" value="CAG8748589.1"/>
    <property type="molecule type" value="Genomic_DNA"/>
</dbReference>
<evidence type="ECO:0000256" key="1">
    <source>
        <dbReference type="SAM" id="Coils"/>
    </source>
</evidence>
<evidence type="ECO:0000256" key="2">
    <source>
        <dbReference type="SAM" id="MobiDB-lite"/>
    </source>
</evidence>
<evidence type="ECO:0000313" key="5">
    <source>
        <dbReference type="EMBL" id="CAG8748589.1"/>
    </source>
</evidence>
<dbReference type="GO" id="GO:0003691">
    <property type="term" value="F:double-stranded telomeric DNA binding"/>
    <property type="evidence" value="ECO:0007669"/>
    <property type="project" value="TreeGrafter"/>
</dbReference>